<proteinExistence type="predicted"/>
<feature type="transmembrane region" description="Helical" evidence="1">
    <location>
        <begin position="254"/>
        <end position="275"/>
    </location>
</feature>
<evidence type="ECO:0000313" key="3">
    <source>
        <dbReference type="EMBL" id="BAQ02088.1"/>
    </source>
</evidence>
<feature type="transmembrane region" description="Helical" evidence="1">
    <location>
        <begin position="63"/>
        <end position="83"/>
    </location>
</feature>
<feature type="transmembrane region" description="Helical" evidence="1">
    <location>
        <begin position="33"/>
        <end position="51"/>
    </location>
</feature>
<dbReference type="RefSeq" id="WP_021499272.1">
    <property type="nucleotide sequence ID" value="NZ_JAGEWA010000009.1"/>
</dbReference>
<keyword evidence="1" id="KW-0812">Transmembrane</keyword>
<feature type="transmembrane region" description="Helical" evidence="1">
    <location>
        <begin position="184"/>
        <end position="203"/>
    </location>
</feature>
<accession>A0A075TAX1</accession>
<keyword evidence="1" id="KW-0472">Membrane</keyword>
<feature type="transmembrane region" description="Helical" evidence="1">
    <location>
        <begin position="95"/>
        <end position="119"/>
    </location>
</feature>
<feature type="transmembrane region" description="Helical" evidence="1">
    <location>
        <begin position="215"/>
        <end position="242"/>
    </location>
</feature>
<sequence length="425" mass="48002">MLKLYKNKAQEYYLLICLFLCVFNFYVPSVGPALYISIAMVFVYLVVNIKSLCKYNSVISRAYVSYIFIYGLPFLFLICFVGVRTILSGSGDTSFLFLLIKYFVFGCVASLFAVAIFISSEITSLSDVQALFYRITLVQSLIIIAAVLSPSISEFVRLYQNNDANNSSLVLEGLRGVALSSMQFYSLACYFCIITILLADDFINNKIGYLKTSVFLLLMAISSIFISRTAIIGVLLFFVYTLNPFIKYGKKRSVAMALMFLVLTLVFLLFSGLIFTEQVSIIQQKVLPWAFELIYRYSETGSFSTASTDELKSMYFSLNEITMLIGDGKYTGDTPGTYYMGTDAGYMRPTLFGGFFLILAMLVIWILWLKNTFYPKKGGVLFISLVILSLILQYKGEFIITNYCTLILLSTLLMVSQLLKQKFRG</sequence>
<reference evidence="3" key="1">
    <citation type="journal article" date="2014" name="DNA Res.">
        <title>A complete view of the genetic diversity of the Escherichia coli O-antigen biosynthesis gene cluster.</title>
        <authorList>
            <person name="Iguchi A."/>
            <person name="Iyoda S."/>
            <person name="Kikuchi T."/>
            <person name="Ogura Y."/>
            <person name="Katsura K."/>
            <person name="Ohnishi M."/>
            <person name="Hayashi T."/>
            <person name="Thomson N.R."/>
        </authorList>
    </citation>
    <scope>NUCLEOTIDE SEQUENCE</scope>
    <source>
        <strain evidence="3">559-59</strain>
    </source>
</reference>
<evidence type="ECO:0000256" key="1">
    <source>
        <dbReference type="SAM" id="Phobius"/>
    </source>
</evidence>
<gene>
    <name evidence="2" type="primary">wzy</name>
</gene>
<dbReference type="AlphaFoldDB" id="A0A075TAX1"/>
<feature type="transmembrane region" description="Helical" evidence="1">
    <location>
        <begin position="399"/>
        <end position="419"/>
    </location>
</feature>
<feature type="transmembrane region" description="Helical" evidence="1">
    <location>
        <begin position="12"/>
        <end position="27"/>
    </location>
</feature>
<dbReference type="EMBL" id="KJ739600">
    <property type="protein sequence ID" value="AIG56949.1"/>
    <property type="molecule type" value="Genomic_DNA"/>
</dbReference>
<protein>
    <submittedName>
        <fullName evidence="2">O-antigen polymerase</fullName>
    </submittedName>
</protein>
<reference evidence="2" key="2">
    <citation type="journal article" date="2016" name="PLoS ONE">
        <title>Comparison of O-Antigen Gene Clusters of All O-Serogroups of Escherichia coli and Proposal for Adopting a New Nomenclature for O-Typing.</title>
        <authorList>
            <person name="DebRoy C."/>
            <person name="Fratamico P.M."/>
            <person name="Yan X."/>
            <person name="Baranzoni G."/>
            <person name="Liu Y."/>
            <person name="Needleman D.S."/>
            <person name="Tebbs R."/>
            <person name="O'Connell C.D."/>
            <person name="Allred A."/>
            <person name="Swimley M."/>
            <person name="Mwangi M."/>
            <person name="Kapur V."/>
            <person name="Raygoza Garay J.A."/>
            <person name="Roberts E.L."/>
            <person name="Katani R."/>
        </authorList>
    </citation>
    <scope>NUCLEOTIDE SEQUENCE</scope>
    <source>
        <strain evidence="2">SSI 81829</strain>
    </source>
</reference>
<organism evidence="2">
    <name type="scientific">Escherichia coli</name>
    <dbReference type="NCBI Taxonomy" id="562"/>
    <lineage>
        <taxon>Bacteria</taxon>
        <taxon>Pseudomonadati</taxon>
        <taxon>Pseudomonadota</taxon>
        <taxon>Gammaproteobacteria</taxon>
        <taxon>Enterobacterales</taxon>
        <taxon>Enterobacteriaceae</taxon>
        <taxon>Escherichia</taxon>
    </lineage>
</organism>
<name>A0A075TAX1_ECOLX</name>
<feature type="transmembrane region" description="Helical" evidence="1">
    <location>
        <begin position="350"/>
        <end position="368"/>
    </location>
</feature>
<evidence type="ECO:0000313" key="2">
    <source>
        <dbReference type="EMBL" id="AIG56949.1"/>
    </source>
</evidence>
<feature type="transmembrane region" description="Helical" evidence="1">
    <location>
        <begin position="374"/>
        <end position="392"/>
    </location>
</feature>
<dbReference type="EMBL" id="AB812083">
    <property type="protein sequence ID" value="BAQ02088.1"/>
    <property type="molecule type" value="Genomic_DNA"/>
</dbReference>
<feature type="transmembrane region" description="Helical" evidence="1">
    <location>
        <begin position="131"/>
        <end position="152"/>
    </location>
</feature>
<keyword evidence="1" id="KW-1133">Transmembrane helix</keyword>